<proteinExistence type="predicted"/>
<accession>A0A438HZD3</accession>
<evidence type="ECO:0000313" key="2">
    <source>
        <dbReference type="Proteomes" id="UP000288805"/>
    </source>
</evidence>
<dbReference type="AlphaFoldDB" id="A0A438HZD3"/>
<comment type="caution">
    <text evidence="1">The sequence shown here is derived from an EMBL/GenBank/DDBJ whole genome shotgun (WGS) entry which is preliminary data.</text>
</comment>
<sequence>MKRSEKWNIDSMNYSRSISILDITPTSPNERAATIFVCRVSGIRVLREVIQVQKKTSPVLQGLDENGTAVEIEIVSSMLLSSFKGVEVGLGIELGWVSLQRTF</sequence>
<protein>
    <submittedName>
        <fullName evidence="1">Uncharacterized protein</fullName>
    </submittedName>
</protein>
<organism evidence="1 2">
    <name type="scientific">Vitis vinifera</name>
    <name type="common">Grape</name>
    <dbReference type="NCBI Taxonomy" id="29760"/>
    <lineage>
        <taxon>Eukaryota</taxon>
        <taxon>Viridiplantae</taxon>
        <taxon>Streptophyta</taxon>
        <taxon>Embryophyta</taxon>
        <taxon>Tracheophyta</taxon>
        <taxon>Spermatophyta</taxon>
        <taxon>Magnoliopsida</taxon>
        <taxon>eudicotyledons</taxon>
        <taxon>Gunneridae</taxon>
        <taxon>Pentapetalae</taxon>
        <taxon>rosids</taxon>
        <taxon>Vitales</taxon>
        <taxon>Vitaceae</taxon>
        <taxon>Viteae</taxon>
        <taxon>Vitis</taxon>
    </lineage>
</organism>
<gene>
    <name evidence="1" type="ORF">CK203_034484</name>
</gene>
<reference evidence="1 2" key="1">
    <citation type="journal article" date="2018" name="PLoS Genet.">
        <title>Population sequencing reveals clonal diversity and ancestral inbreeding in the grapevine cultivar Chardonnay.</title>
        <authorList>
            <person name="Roach M.J."/>
            <person name="Johnson D.L."/>
            <person name="Bohlmann J."/>
            <person name="van Vuuren H.J."/>
            <person name="Jones S.J."/>
            <person name="Pretorius I.S."/>
            <person name="Schmidt S.A."/>
            <person name="Borneman A.R."/>
        </authorList>
    </citation>
    <scope>NUCLEOTIDE SEQUENCE [LARGE SCALE GENOMIC DNA]</scope>
    <source>
        <strain evidence="2">cv. Chardonnay</strain>
        <tissue evidence="1">Leaf</tissue>
    </source>
</reference>
<dbReference type="Proteomes" id="UP000288805">
    <property type="component" value="Unassembled WGS sequence"/>
</dbReference>
<name>A0A438HZD3_VITVI</name>
<evidence type="ECO:0000313" key="1">
    <source>
        <dbReference type="EMBL" id="RVW89823.1"/>
    </source>
</evidence>
<dbReference type="EMBL" id="QGNW01000160">
    <property type="protein sequence ID" value="RVW89823.1"/>
    <property type="molecule type" value="Genomic_DNA"/>
</dbReference>